<feature type="repeat" description="LDL-receptor class B" evidence="10">
    <location>
        <begin position="200"/>
        <end position="242"/>
    </location>
</feature>
<dbReference type="PROSITE" id="PS51120">
    <property type="entry name" value="LDLRB"/>
    <property type="match status" value="14"/>
</dbReference>
<evidence type="ECO:0000256" key="8">
    <source>
        <dbReference type="ARBA" id="ARBA00023180"/>
    </source>
</evidence>
<evidence type="ECO:0000256" key="1">
    <source>
        <dbReference type="ARBA" id="ARBA00004167"/>
    </source>
</evidence>
<feature type="domain" description="EGF-like" evidence="13">
    <location>
        <begin position="293"/>
        <end position="332"/>
    </location>
</feature>
<feature type="repeat" description="LDL-receptor class B" evidence="10">
    <location>
        <begin position="727"/>
        <end position="769"/>
    </location>
</feature>
<dbReference type="SUPFAM" id="SSF57424">
    <property type="entry name" value="LDL receptor-like module"/>
    <property type="match status" value="2"/>
</dbReference>
<dbReference type="Proteomes" id="UP001217089">
    <property type="component" value="Unassembled WGS sequence"/>
</dbReference>
<comment type="caution">
    <text evidence="9">Lacks conserved residue(s) required for the propagation of feature annotation.</text>
</comment>
<evidence type="ECO:0000256" key="7">
    <source>
        <dbReference type="ARBA" id="ARBA00023170"/>
    </source>
</evidence>
<name>A0ABQ9E150_TEGGR</name>
<gene>
    <name evidence="14" type="ORF">KUTeg_023124</name>
</gene>
<feature type="disulfide bond" evidence="9">
    <location>
        <begin position="1295"/>
        <end position="1310"/>
    </location>
</feature>
<feature type="repeat" description="LDL-receptor class B" evidence="10">
    <location>
        <begin position="423"/>
        <end position="465"/>
    </location>
</feature>
<keyword evidence="6 9" id="KW-1015">Disulfide bond</keyword>
<dbReference type="PRINTS" id="PR00261">
    <property type="entry name" value="LDLRECEPTOR"/>
</dbReference>
<dbReference type="InterPro" id="IPR050778">
    <property type="entry name" value="Cueball_EGF_LRP_Nidogen"/>
</dbReference>
<evidence type="ECO:0000256" key="5">
    <source>
        <dbReference type="ARBA" id="ARBA00023136"/>
    </source>
</evidence>
<accession>A0ABQ9E150</accession>
<keyword evidence="8" id="KW-0325">Glycoprotein</keyword>
<feature type="repeat" description="LDL-receptor class B" evidence="10">
    <location>
        <begin position="813"/>
        <end position="855"/>
    </location>
</feature>
<feature type="region of interest" description="Disordered" evidence="11">
    <location>
        <begin position="1570"/>
        <end position="1615"/>
    </location>
</feature>
<keyword evidence="15" id="KW-1185">Reference proteome</keyword>
<dbReference type="Pfam" id="PF00057">
    <property type="entry name" value="Ldl_recept_a"/>
    <property type="match status" value="2"/>
</dbReference>
<dbReference type="SMART" id="SM00135">
    <property type="entry name" value="LY"/>
    <property type="match status" value="20"/>
</dbReference>
<dbReference type="PROSITE" id="PS50068">
    <property type="entry name" value="LDLRA_2"/>
    <property type="match status" value="2"/>
</dbReference>
<evidence type="ECO:0000256" key="6">
    <source>
        <dbReference type="ARBA" id="ARBA00023157"/>
    </source>
</evidence>
<feature type="transmembrane region" description="Helical" evidence="12">
    <location>
        <begin position="7"/>
        <end position="30"/>
    </location>
</feature>
<keyword evidence="12" id="KW-1133">Transmembrane helix</keyword>
<dbReference type="SUPFAM" id="SSF63825">
    <property type="entry name" value="YWTD domain"/>
    <property type="match status" value="4"/>
</dbReference>
<dbReference type="Gene3D" id="2.120.10.30">
    <property type="entry name" value="TolB, C-terminal domain"/>
    <property type="match status" value="4"/>
</dbReference>
<feature type="repeat" description="LDL-receptor class B" evidence="10">
    <location>
        <begin position="67"/>
        <end position="110"/>
    </location>
</feature>
<evidence type="ECO:0000313" key="15">
    <source>
        <dbReference type="Proteomes" id="UP001217089"/>
    </source>
</evidence>
<evidence type="ECO:0000256" key="10">
    <source>
        <dbReference type="PROSITE-ProRule" id="PRU00461"/>
    </source>
</evidence>
<evidence type="ECO:0000256" key="4">
    <source>
        <dbReference type="ARBA" id="ARBA00022737"/>
    </source>
</evidence>
<organism evidence="14 15">
    <name type="scientific">Tegillarca granosa</name>
    <name type="common">Malaysian cockle</name>
    <name type="synonym">Anadara granosa</name>
    <dbReference type="NCBI Taxonomy" id="220873"/>
    <lineage>
        <taxon>Eukaryota</taxon>
        <taxon>Metazoa</taxon>
        <taxon>Spiralia</taxon>
        <taxon>Lophotrochozoa</taxon>
        <taxon>Mollusca</taxon>
        <taxon>Bivalvia</taxon>
        <taxon>Autobranchia</taxon>
        <taxon>Pteriomorphia</taxon>
        <taxon>Arcoida</taxon>
        <taxon>Arcoidea</taxon>
        <taxon>Arcidae</taxon>
        <taxon>Tegillarca</taxon>
    </lineage>
</organism>
<keyword evidence="7" id="KW-0675">Receptor</keyword>
<feature type="repeat" description="LDL-receptor class B" evidence="10">
    <location>
        <begin position="154"/>
        <end position="199"/>
    </location>
</feature>
<dbReference type="InterPro" id="IPR000742">
    <property type="entry name" value="EGF"/>
</dbReference>
<comment type="caution">
    <text evidence="14">The sequence shown here is derived from an EMBL/GenBank/DDBJ whole genome shotgun (WGS) entry which is preliminary data.</text>
</comment>
<dbReference type="Pfam" id="PF14670">
    <property type="entry name" value="FXa_inhibition"/>
    <property type="match status" value="2"/>
</dbReference>
<feature type="domain" description="EGF-like" evidence="13">
    <location>
        <begin position="600"/>
        <end position="638"/>
    </location>
</feature>
<dbReference type="Gene3D" id="4.10.400.10">
    <property type="entry name" value="Low-density Lipoprotein Receptor"/>
    <property type="match status" value="2"/>
</dbReference>
<dbReference type="SUPFAM" id="SSF57196">
    <property type="entry name" value="EGF/Laminin"/>
    <property type="match status" value="3"/>
</dbReference>
<keyword evidence="2" id="KW-0245">EGF-like domain</keyword>
<protein>
    <recommendedName>
        <fullName evidence="13">EGF-like domain-containing protein</fullName>
    </recommendedName>
</protein>
<feature type="repeat" description="LDL-receptor class B" evidence="10">
    <location>
        <begin position="770"/>
        <end position="812"/>
    </location>
</feature>
<evidence type="ECO:0000259" key="13">
    <source>
        <dbReference type="SMART" id="SM00181"/>
    </source>
</evidence>
<dbReference type="SMART" id="SM00192">
    <property type="entry name" value="LDLa"/>
    <property type="match status" value="2"/>
</dbReference>
<dbReference type="InterPro" id="IPR011042">
    <property type="entry name" value="6-blade_b-propeller_TolB-like"/>
</dbReference>
<dbReference type="Pfam" id="PF00058">
    <property type="entry name" value="Ldl_recept_b"/>
    <property type="match status" value="12"/>
</dbReference>
<keyword evidence="3" id="KW-0254">Endocytosis</keyword>
<feature type="transmembrane region" description="Helical" evidence="12">
    <location>
        <begin position="1388"/>
        <end position="1411"/>
    </location>
</feature>
<feature type="repeat" description="LDL-receptor class B" evidence="10">
    <location>
        <begin position="380"/>
        <end position="422"/>
    </location>
</feature>
<dbReference type="InterPro" id="IPR036055">
    <property type="entry name" value="LDL_receptor-like_sf"/>
</dbReference>
<feature type="repeat" description="LDL-receptor class B" evidence="10">
    <location>
        <begin position="684"/>
        <end position="726"/>
    </location>
</feature>
<dbReference type="CDD" id="cd00112">
    <property type="entry name" value="LDLa"/>
    <property type="match status" value="2"/>
</dbReference>
<feature type="repeat" description="LDL-receptor class B" evidence="10">
    <location>
        <begin position="111"/>
        <end position="153"/>
    </location>
</feature>
<proteinExistence type="predicted"/>
<evidence type="ECO:0000256" key="2">
    <source>
        <dbReference type="ARBA" id="ARBA00022536"/>
    </source>
</evidence>
<feature type="repeat" description="LDL-receptor class B" evidence="10">
    <location>
        <begin position="1092"/>
        <end position="1135"/>
    </location>
</feature>
<sequence>MSARIGIMSIYLVFLGLIGLIEGLPLLLFANRRDVQLVEANRSKGNSTILVGSLEDAAAVDFLYEEQSVFWTDVSLEVIKRTWVNGSHITVDVITSGLVSPDGLATDWLCKKLYWTDSETNRIEVSNIDGSYRKVLYWDNLDQPRAIALDPLNGYMYWTDWGETPKIERGGMDGSNLSRSVIINENIYWPNGLTLDYEDSKIYWADGKYNFIHSCDFDGQNRRAVVDGGLPHPFALTLSGRTLYWTDWQTHSIHSCDKITGQKHEDVLRVIFSPMDIHVYSAERQPRGLNEVLCDINNGGCSHLCLMSPSKPYYKCACPTGVKLLEDKKTCADGAEEILLLARRTDLRRISLDTPDFTDVVLQLGDIKHAIAIDYDPVDGHVYWTDDEVRAIRRSNIDGSGQEVVIGAELDHPDGVAVDWIGRNLYWTDTGSDRIEVSRLNGTSRRVLISDDLDEPRAICLDPVLGYMYWTDWGKVPKIERANMDGSDRVVLVNTSLGWPNGIAIDFKERKIFWGDAKEDKIEVANMDGTGRRVLVSENLPHIFGFSLLGDYIYWTDWQRRSIERVNKRTGQDRETIVDQLPDLMGLKAVNVRNIEGTNACAHNDFGCSHLCLMRPGIAPTCACPMGLELVSNGKTCIVPDAFLLFTRGQDIRRMSLEISHRVVPIPIQGVKDALAIDFHINESRIYWTDADQKSISRAYMNGSSLEHIIQYGLDFPEGMAVDWVANNIYWVDTGTKRIEVARTDGSSRKVLVWKDLRHPRALAVDPPNGYMYWTDWEGQHSLERAALDGTMRKVLVENLGRVHGLTIDYTEQRLYWGDLESEVIESADMEGKNRIRIIRDHVPQPMGLTLYQDYLFWADSKRQTIERANKSSGTNRTVIQSQTGTVMDILVFHPSRQSVDHPSNKTHHCDCPTHYVLNSDNRTCSEHAQVRHYKRQDNRTCSAPRSFLIFSQRSEISRLVIDSKDGKPDSLEVVLPIPGLRNIKGLAYDPVDHYIYWIEGKHRTVKRAQDNGTQSGDSYKHVLQATTVVPNNHELVRPYDIAIDPYSRSLFWTCSQTNAINITRLDLTIVGVVIHGENEKPGSIALDPIRGHMYWTNMLSSATIEKAAYDGTGRTTLFSKAIFKPGPLTIDVKGQRLYWADSHLHRIECSDLDGGNRRVLVDGHINNPKGMAVFGDYLYWIDKQHLVIERANKSTGENRIYIQGRLEGLSDICVAQNVVTLDIARHPCAKDNGGCSHICIPKADGTARCSCPYNLKLKDGNNKGKKCADPPTCSPEQFTCASGDIRCIPLVWRCDGSPECNDRSDELDCPVCPNTQFKCKNDGGHIGRCIEQIQVCDGIKHCSDGSDELHCCENENCKPTHSQTTDCNSSDGNCGQVTAISGPSHTALVTIIIVVALITLVIVLGVVFACRKKYPSRDMDRDLIMLTKPLNSATEQVTPPNTLSSRVKSNGAGLSIGSGSGALGYDRYNVTGASSSSSSVMQYPRETLNPPPSPVTDRSVCMGEYFGYSSNSPSTVRSYRPYRLRNIPPPPTTPCSTDVCEESEPYPKKYYNKNHRPPLVEQFDFDPYPPPPTPHSHYFSDDVMSCPPSPSTERSYSIVNPYPPPPSPVGNSDC</sequence>
<keyword evidence="4" id="KW-0677">Repeat</keyword>
<dbReference type="EMBL" id="JARBDR010000921">
    <property type="protein sequence ID" value="KAJ8299064.1"/>
    <property type="molecule type" value="Genomic_DNA"/>
</dbReference>
<dbReference type="PANTHER" id="PTHR46513">
    <property type="entry name" value="VITELLOGENIN RECEPTOR-LIKE PROTEIN-RELATED-RELATED"/>
    <property type="match status" value="1"/>
</dbReference>
<feature type="repeat" description="LDL-receptor class B" evidence="10">
    <location>
        <begin position="466"/>
        <end position="509"/>
    </location>
</feature>
<dbReference type="InterPro" id="IPR002172">
    <property type="entry name" value="LDrepeatLR_classA_rpt"/>
</dbReference>
<feature type="disulfide bond" evidence="9">
    <location>
        <begin position="1337"/>
        <end position="1352"/>
    </location>
</feature>
<feature type="repeat" description="LDL-receptor class B" evidence="10">
    <location>
        <begin position="1136"/>
        <end position="1178"/>
    </location>
</feature>
<dbReference type="PANTHER" id="PTHR46513:SF41">
    <property type="entry name" value="LOW-DENSITY LIPOPROTEIN RECEPTOR-RELATED PROTEIN"/>
    <property type="match status" value="1"/>
</dbReference>
<evidence type="ECO:0000256" key="11">
    <source>
        <dbReference type="SAM" id="MobiDB-lite"/>
    </source>
</evidence>
<evidence type="ECO:0000256" key="9">
    <source>
        <dbReference type="PROSITE-ProRule" id="PRU00124"/>
    </source>
</evidence>
<evidence type="ECO:0000313" key="14">
    <source>
        <dbReference type="EMBL" id="KAJ8299064.1"/>
    </source>
</evidence>
<evidence type="ECO:0000256" key="3">
    <source>
        <dbReference type="ARBA" id="ARBA00022583"/>
    </source>
</evidence>
<comment type="subcellular location">
    <subcellularLocation>
        <location evidence="1">Membrane</location>
        <topology evidence="1">Single-pass membrane protein</topology>
    </subcellularLocation>
</comment>
<dbReference type="Gene3D" id="2.10.25.10">
    <property type="entry name" value="Laminin"/>
    <property type="match status" value="1"/>
</dbReference>
<feature type="domain" description="EGF-like" evidence="13">
    <location>
        <begin position="1228"/>
        <end position="1275"/>
    </location>
</feature>
<dbReference type="InterPro" id="IPR000033">
    <property type="entry name" value="LDLR_classB_rpt"/>
</dbReference>
<dbReference type="SMART" id="SM00181">
    <property type="entry name" value="EGF"/>
    <property type="match status" value="3"/>
</dbReference>
<feature type="region of interest" description="Disordered" evidence="11">
    <location>
        <begin position="1477"/>
        <end position="1497"/>
    </location>
</feature>
<reference evidence="14 15" key="1">
    <citation type="submission" date="2022-12" db="EMBL/GenBank/DDBJ databases">
        <title>Chromosome-level genome of Tegillarca granosa.</title>
        <authorList>
            <person name="Kim J."/>
        </authorList>
    </citation>
    <scope>NUCLEOTIDE SEQUENCE [LARGE SCALE GENOMIC DNA]</scope>
    <source>
        <strain evidence="14">Teg-2019</strain>
        <tissue evidence="14">Adductor muscle</tissue>
    </source>
</reference>
<feature type="repeat" description="LDL-receptor class B" evidence="10">
    <location>
        <begin position="510"/>
        <end position="552"/>
    </location>
</feature>
<keyword evidence="5 12" id="KW-0472">Membrane</keyword>
<keyword evidence="12" id="KW-0812">Transmembrane</keyword>
<evidence type="ECO:0000256" key="12">
    <source>
        <dbReference type="SAM" id="Phobius"/>
    </source>
</evidence>